<gene>
    <name evidence="2" type="ORF">HZH68_016897</name>
</gene>
<feature type="region of interest" description="Disordered" evidence="1">
    <location>
        <begin position="86"/>
        <end position="114"/>
    </location>
</feature>
<keyword evidence="3" id="KW-1185">Reference proteome</keyword>
<evidence type="ECO:0000313" key="3">
    <source>
        <dbReference type="Proteomes" id="UP000617340"/>
    </source>
</evidence>
<comment type="caution">
    <text evidence="2">The sequence shown here is derived from an EMBL/GenBank/DDBJ whole genome shotgun (WGS) entry which is preliminary data.</text>
</comment>
<dbReference type="EMBL" id="JACSDZ010000024">
    <property type="protein sequence ID" value="KAF7379949.1"/>
    <property type="molecule type" value="Genomic_DNA"/>
</dbReference>
<protein>
    <submittedName>
        <fullName evidence="2">Uncharacterized protein</fullName>
    </submittedName>
</protein>
<organism evidence="2 3">
    <name type="scientific">Vespula germanica</name>
    <name type="common">German yellow jacket</name>
    <name type="synonym">Paravespula germanica</name>
    <dbReference type="NCBI Taxonomy" id="30212"/>
    <lineage>
        <taxon>Eukaryota</taxon>
        <taxon>Metazoa</taxon>
        <taxon>Ecdysozoa</taxon>
        <taxon>Arthropoda</taxon>
        <taxon>Hexapoda</taxon>
        <taxon>Insecta</taxon>
        <taxon>Pterygota</taxon>
        <taxon>Neoptera</taxon>
        <taxon>Endopterygota</taxon>
        <taxon>Hymenoptera</taxon>
        <taxon>Apocrita</taxon>
        <taxon>Aculeata</taxon>
        <taxon>Vespoidea</taxon>
        <taxon>Vespidae</taxon>
        <taxon>Vespinae</taxon>
        <taxon>Vespula</taxon>
    </lineage>
</organism>
<evidence type="ECO:0000313" key="2">
    <source>
        <dbReference type="EMBL" id="KAF7379949.1"/>
    </source>
</evidence>
<reference evidence="2" key="1">
    <citation type="journal article" date="2020" name="G3 (Bethesda)">
        <title>High-Quality Assemblies for Three Invasive Social Wasps from the &lt;i&gt;Vespula&lt;/i&gt; Genus.</title>
        <authorList>
            <person name="Harrop T.W.R."/>
            <person name="Guhlin J."/>
            <person name="McLaughlin G.M."/>
            <person name="Permina E."/>
            <person name="Stockwell P."/>
            <person name="Gilligan J."/>
            <person name="Le Lec M.F."/>
            <person name="Gruber M.A.M."/>
            <person name="Quinn O."/>
            <person name="Lovegrove M."/>
            <person name="Duncan E.J."/>
            <person name="Remnant E.J."/>
            <person name="Van Eeckhoven J."/>
            <person name="Graham B."/>
            <person name="Knapp R.A."/>
            <person name="Langford K.W."/>
            <person name="Kronenberg Z."/>
            <person name="Press M.O."/>
            <person name="Eacker S.M."/>
            <person name="Wilson-Rankin E.E."/>
            <person name="Purcell J."/>
            <person name="Lester P.J."/>
            <person name="Dearden P.K."/>
        </authorList>
    </citation>
    <scope>NUCLEOTIDE SEQUENCE</scope>
    <source>
        <strain evidence="2">Linc-1</strain>
    </source>
</reference>
<name>A0A834J3U8_VESGE</name>
<feature type="compositionally biased region" description="Polar residues" evidence="1">
    <location>
        <begin position="103"/>
        <end position="114"/>
    </location>
</feature>
<accession>A0A834J3U8</accession>
<evidence type="ECO:0000256" key="1">
    <source>
        <dbReference type="SAM" id="MobiDB-lite"/>
    </source>
</evidence>
<dbReference type="AlphaFoldDB" id="A0A834J3U8"/>
<proteinExistence type="predicted"/>
<dbReference type="Proteomes" id="UP000617340">
    <property type="component" value="Unassembled WGS sequence"/>
</dbReference>
<sequence length="154" mass="16942">MDCSRAWGKGPGGVSGGVAERRVPDLPALPVAMMVVVGGGVGGGGCLERISQRQQPRDVREMSQKARHPIGSFVFARKAPKRDLSDVASSLVKGKKGLESKGEPQNTRVQQTQERFTHRISSMFKTKDDPLKDGPFRRRETEVCILTWKIGNER</sequence>